<evidence type="ECO:0000313" key="8">
    <source>
        <dbReference type="EMBL" id="KAK1648342.1"/>
    </source>
</evidence>
<protein>
    <recommendedName>
        <fullName evidence="7">SMC hinge domain-containing protein</fullName>
    </recommendedName>
</protein>
<accession>A0AAD8SC54</accession>
<organism evidence="8 9">
    <name type="scientific">Lolium multiflorum</name>
    <name type="common">Italian ryegrass</name>
    <name type="synonym">Lolium perenne subsp. multiflorum</name>
    <dbReference type="NCBI Taxonomy" id="4521"/>
    <lineage>
        <taxon>Eukaryota</taxon>
        <taxon>Viridiplantae</taxon>
        <taxon>Streptophyta</taxon>
        <taxon>Embryophyta</taxon>
        <taxon>Tracheophyta</taxon>
        <taxon>Spermatophyta</taxon>
        <taxon>Magnoliopsida</taxon>
        <taxon>Liliopsida</taxon>
        <taxon>Poales</taxon>
        <taxon>Poaceae</taxon>
        <taxon>BOP clade</taxon>
        <taxon>Pooideae</taxon>
        <taxon>Poodae</taxon>
        <taxon>Poeae</taxon>
        <taxon>Poeae Chloroplast Group 2 (Poeae type)</taxon>
        <taxon>Loliodinae</taxon>
        <taxon>Loliinae</taxon>
        <taxon>Lolium</taxon>
    </lineage>
</organism>
<dbReference type="Gene3D" id="3.40.50.300">
    <property type="entry name" value="P-loop containing nucleotide triphosphate hydrolases"/>
    <property type="match status" value="1"/>
</dbReference>
<dbReference type="GO" id="GO:0007062">
    <property type="term" value="P:sister chromatid cohesion"/>
    <property type="evidence" value="ECO:0007669"/>
    <property type="project" value="TreeGrafter"/>
</dbReference>
<evidence type="ECO:0000256" key="1">
    <source>
        <dbReference type="ARBA" id="ARBA00022618"/>
    </source>
</evidence>
<dbReference type="SUPFAM" id="SSF75553">
    <property type="entry name" value="Smc hinge domain"/>
    <property type="match status" value="1"/>
</dbReference>
<evidence type="ECO:0000259" key="7">
    <source>
        <dbReference type="Pfam" id="PF06470"/>
    </source>
</evidence>
<dbReference type="Proteomes" id="UP001231189">
    <property type="component" value="Unassembled WGS sequence"/>
</dbReference>
<keyword evidence="1" id="KW-0132">Cell division</keyword>
<dbReference type="GO" id="GO:0051301">
    <property type="term" value="P:cell division"/>
    <property type="evidence" value="ECO:0007669"/>
    <property type="project" value="UniProtKB-KW"/>
</dbReference>
<feature type="coiled-coil region" evidence="6">
    <location>
        <begin position="128"/>
        <end position="222"/>
    </location>
</feature>
<dbReference type="Pfam" id="PF06470">
    <property type="entry name" value="SMC_hinge"/>
    <property type="match status" value="1"/>
</dbReference>
<dbReference type="PANTHER" id="PTHR18937:SF12">
    <property type="entry name" value="STRUCTURAL MAINTENANCE OF CHROMOSOMES PROTEIN"/>
    <property type="match status" value="1"/>
</dbReference>
<evidence type="ECO:0000256" key="2">
    <source>
        <dbReference type="ARBA" id="ARBA00022776"/>
    </source>
</evidence>
<evidence type="ECO:0000313" key="9">
    <source>
        <dbReference type="Proteomes" id="UP001231189"/>
    </source>
</evidence>
<keyword evidence="2" id="KW-0498">Mitosis</keyword>
<keyword evidence="9" id="KW-1185">Reference proteome</keyword>
<name>A0AAD8SC54_LOLMU</name>
<dbReference type="GO" id="GO:0005634">
    <property type="term" value="C:nucleus"/>
    <property type="evidence" value="ECO:0007669"/>
    <property type="project" value="TreeGrafter"/>
</dbReference>
<proteinExistence type="predicted"/>
<dbReference type="InterPro" id="IPR027417">
    <property type="entry name" value="P-loop_NTPase"/>
</dbReference>
<keyword evidence="4" id="KW-0539">Nucleus</keyword>
<dbReference type="AlphaFoldDB" id="A0AAD8SC54"/>
<dbReference type="EMBL" id="JAUUTY010000004">
    <property type="protein sequence ID" value="KAK1648342.1"/>
    <property type="molecule type" value="Genomic_DNA"/>
</dbReference>
<evidence type="ECO:0000256" key="3">
    <source>
        <dbReference type="ARBA" id="ARBA00023054"/>
    </source>
</evidence>
<sequence>MDTISFVLGVRSAHLRGAQLRDLVYALDDADRDAARRASVRLVYRLPGTGAAELHFSRSITITAGGSGGSVYRIDGRLVTWEDYNGRLGSLGILVKARNFLVFQGDVESVASRNPKELTALLEQISGSDDLRKEYGELESQKRTAQEKSALVYREKRTIAEERKEKKAEKAEAEKHLRLQQELELLRTEHHMWQLYTIQGDIEKIEAQLEEERRSLRQARDDNLSSGHHLAAKQKEQSAYLKKLILCEESMAKKKNLDIDKWQPQLLGLEEQISRLKSQIKRCNGEIDTKKDANKKHLEEAKRLHGALVDLTTALEELNERGRDKSGELQLAHHQLQEYHKIKEDAETRTAKLRDEKEILDKQLNVNAEARKNLEENMQQLRNRVDEISSMEIELQTSLAMILNSITTHKDELSCLHEEHDTIGKERQSSGAKYQTLNQRVYEIDAQLRELKADKHENERDAQCSETVRSLKRLFPGVHGRMTELCRPSRKKYNLAVTVAMGKFMDAVVVEDESTAKECIRCYSCRPSIGESSFVCC</sequence>
<dbReference type="PANTHER" id="PTHR18937">
    <property type="entry name" value="STRUCTURAL MAINTENANCE OF CHROMOSOMES SMC FAMILY MEMBER"/>
    <property type="match status" value="1"/>
</dbReference>
<evidence type="ECO:0000256" key="6">
    <source>
        <dbReference type="SAM" id="Coils"/>
    </source>
</evidence>
<dbReference type="SUPFAM" id="SSF52540">
    <property type="entry name" value="P-loop containing nucleoside triphosphate hydrolases"/>
    <property type="match status" value="1"/>
</dbReference>
<dbReference type="GO" id="GO:0003677">
    <property type="term" value="F:DNA binding"/>
    <property type="evidence" value="ECO:0007669"/>
    <property type="project" value="TreeGrafter"/>
</dbReference>
<dbReference type="InterPro" id="IPR010935">
    <property type="entry name" value="SMC_hinge"/>
</dbReference>
<dbReference type="GO" id="GO:0008278">
    <property type="term" value="C:cohesin complex"/>
    <property type="evidence" value="ECO:0007669"/>
    <property type="project" value="TreeGrafter"/>
</dbReference>
<gene>
    <name evidence="8" type="ORF">QYE76_066147</name>
</gene>
<feature type="coiled-coil region" evidence="6">
    <location>
        <begin position="266"/>
        <end position="391"/>
    </location>
</feature>
<evidence type="ECO:0000256" key="5">
    <source>
        <dbReference type="ARBA" id="ARBA00023306"/>
    </source>
</evidence>
<reference evidence="8" key="1">
    <citation type="submission" date="2023-07" db="EMBL/GenBank/DDBJ databases">
        <title>A chromosome-level genome assembly of Lolium multiflorum.</title>
        <authorList>
            <person name="Chen Y."/>
            <person name="Copetti D."/>
            <person name="Kolliker R."/>
            <person name="Studer B."/>
        </authorList>
    </citation>
    <scope>NUCLEOTIDE SEQUENCE</scope>
    <source>
        <strain evidence="8">02402/16</strain>
        <tissue evidence="8">Leaf</tissue>
    </source>
</reference>
<comment type="caution">
    <text evidence="8">The sequence shown here is derived from an EMBL/GenBank/DDBJ whole genome shotgun (WGS) entry which is preliminary data.</text>
</comment>
<feature type="domain" description="SMC hinge" evidence="7">
    <location>
        <begin position="475"/>
        <end position="522"/>
    </location>
</feature>
<evidence type="ECO:0000256" key="4">
    <source>
        <dbReference type="ARBA" id="ARBA00023242"/>
    </source>
</evidence>
<dbReference type="Gene3D" id="1.20.1060.20">
    <property type="match status" value="1"/>
</dbReference>
<keyword evidence="3 6" id="KW-0175">Coiled coil</keyword>
<dbReference type="InterPro" id="IPR036277">
    <property type="entry name" value="SMC_hinge_sf"/>
</dbReference>
<keyword evidence="5" id="KW-0131">Cell cycle</keyword>
<dbReference type="GO" id="GO:0005524">
    <property type="term" value="F:ATP binding"/>
    <property type="evidence" value="ECO:0007669"/>
    <property type="project" value="InterPro"/>
</dbReference>